<gene>
    <name evidence="3" type="ORF">SSOG_05244</name>
</gene>
<dbReference type="Proteomes" id="UP000003963">
    <property type="component" value="Unassembled WGS sequence"/>
</dbReference>
<keyword evidence="4" id="KW-1185">Reference proteome</keyword>
<feature type="compositionally biased region" description="Low complexity" evidence="1">
    <location>
        <begin position="286"/>
        <end position="298"/>
    </location>
</feature>
<evidence type="ECO:0000256" key="1">
    <source>
        <dbReference type="SAM" id="MobiDB-lite"/>
    </source>
</evidence>
<dbReference type="InterPro" id="IPR036514">
    <property type="entry name" value="SGNH_hydro_sf"/>
</dbReference>
<organism evidence="3 4">
    <name type="scientific">Streptomyces himastatinicus ATCC 53653</name>
    <dbReference type="NCBI Taxonomy" id="457427"/>
    <lineage>
        <taxon>Bacteria</taxon>
        <taxon>Bacillati</taxon>
        <taxon>Actinomycetota</taxon>
        <taxon>Actinomycetes</taxon>
        <taxon>Kitasatosporales</taxon>
        <taxon>Streptomycetaceae</taxon>
        <taxon>Streptomyces</taxon>
        <taxon>Streptomyces violaceusniger group</taxon>
    </lineage>
</organism>
<dbReference type="EMBL" id="GG657754">
    <property type="protein sequence ID" value="EFL25530.1"/>
    <property type="molecule type" value="Genomic_DNA"/>
</dbReference>
<proteinExistence type="predicted"/>
<protein>
    <submittedName>
        <fullName evidence="3">Lipolytic enzyme, G-D-S-L</fullName>
    </submittedName>
</protein>
<dbReference type="GO" id="GO:0004622">
    <property type="term" value="F:phosphatidylcholine lysophospholipase activity"/>
    <property type="evidence" value="ECO:0007669"/>
    <property type="project" value="TreeGrafter"/>
</dbReference>
<feature type="region of interest" description="Disordered" evidence="1">
    <location>
        <begin position="286"/>
        <end position="347"/>
    </location>
</feature>
<dbReference type="InterPro" id="IPR051532">
    <property type="entry name" value="Ester_Hydrolysis_Enzymes"/>
</dbReference>
<dbReference type="InterPro" id="IPR013830">
    <property type="entry name" value="SGNH_hydro"/>
</dbReference>
<evidence type="ECO:0000259" key="2">
    <source>
        <dbReference type="Pfam" id="PF13472"/>
    </source>
</evidence>
<accession>D9WIH2</accession>
<dbReference type="Gene3D" id="3.40.50.1110">
    <property type="entry name" value="SGNH hydrolase"/>
    <property type="match status" value="1"/>
</dbReference>
<dbReference type="STRING" id="457427.SSOG_05244"/>
<dbReference type="Pfam" id="PF13472">
    <property type="entry name" value="Lipase_GDSL_2"/>
    <property type="match status" value="1"/>
</dbReference>
<reference evidence="3 4" key="1">
    <citation type="submission" date="2009-02" db="EMBL/GenBank/DDBJ databases">
        <title>Annotation of Streptomyces hygroscopicus strain ATCC 53653.</title>
        <authorList>
            <consortium name="The Broad Institute Genome Sequencing Platform"/>
            <consortium name="Broad Institute Microbial Sequencing Center"/>
            <person name="Fischbach M."/>
            <person name="Godfrey P."/>
            <person name="Ward D."/>
            <person name="Young S."/>
            <person name="Zeng Q."/>
            <person name="Koehrsen M."/>
            <person name="Alvarado L."/>
            <person name="Berlin A.M."/>
            <person name="Bochicchio J."/>
            <person name="Borenstein D."/>
            <person name="Chapman S.B."/>
            <person name="Chen Z."/>
            <person name="Engels R."/>
            <person name="Freedman E."/>
            <person name="Gellesch M."/>
            <person name="Goldberg J."/>
            <person name="Griggs A."/>
            <person name="Gujja S."/>
            <person name="Heilman E.R."/>
            <person name="Heiman D.I."/>
            <person name="Hepburn T.A."/>
            <person name="Howarth C."/>
            <person name="Jen D."/>
            <person name="Larson L."/>
            <person name="Lewis B."/>
            <person name="Mehta T."/>
            <person name="Park D."/>
            <person name="Pearson M."/>
            <person name="Richards J."/>
            <person name="Roberts A."/>
            <person name="Saif S."/>
            <person name="Shea T.D."/>
            <person name="Shenoy N."/>
            <person name="Sisk P."/>
            <person name="Stolte C."/>
            <person name="Sykes S.N."/>
            <person name="Thomson T."/>
            <person name="Walk T."/>
            <person name="White J."/>
            <person name="Yandava C."/>
            <person name="Straight P."/>
            <person name="Clardy J."/>
            <person name="Hung D."/>
            <person name="Kolter R."/>
            <person name="Mekalanos J."/>
            <person name="Walker S."/>
            <person name="Walsh C.T."/>
            <person name="Wieland-Brown L.C."/>
            <person name="Haas B."/>
            <person name="Nusbaum C."/>
            <person name="Birren B."/>
        </authorList>
    </citation>
    <scope>NUCLEOTIDE SEQUENCE [LARGE SCALE GENOMIC DNA]</scope>
    <source>
        <strain evidence="3 4">ATCC 53653</strain>
    </source>
</reference>
<evidence type="ECO:0000313" key="3">
    <source>
        <dbReference type="EMBL" id="EFL25530.1"/>
    </source>
</evidence>
<feature type="domain" description="SGNH hydrolase-type esterase" evidence="2">
    <location>
        <begin position="43"/>
        <end position="222"/>
    </location>
</feature>
<dbReference type="PANTHER" id="PTHR30383:SF5">
    <property type="entry name" value="SGNH HYDROLASE-TYPE ESTERASE DOMAIN-CONTAINING PROTEIN"/>
    <property type="match status" value="1"/>
</dbReference>
<dbReference type="HOGENOM" id="CLU_050180_0_1_11"/>
<dbReference type="SUPFAM" id="SSF52266">
    <property type="entry name" value="SGNH hydrolase"/>
    <property type="match status" value="1"/>
</dbReference>
<dbReference type="CDD" id="cd01836">
    <property type="entry name" value="FeeA_FeeB_like"/>
    <property type="match status" value="1"/>
</dbReference>
<dbReference type="PANTHER" id="PTHR30383">
    <property type="entry name" value="THIOESTERASE 1/PROTEASE 1/LYSOPHOSPHOLIPASE L1"/>
    <property type="match status" value="1"/>
</dbReference>
<sequence>MLTEVSLAKRIVGGSEEAPPRADGRYGFAFARRTGQPPLRLAFLGDSTAAGQGVHRPSQTPGALLASGLAAVAERPVDLRNVALPGAQSSDLERQVTLVLEDPEQLPDVCVIMIGANDVTGRMPPAQSVRLLSEAVRRLREAGCEVVVGTCPDLGTIEPVYQPLRFVARRLSRQLAAAQTIGVVEQGGRTVSLGDLLGPEFAANPRELFGPDNYHPSAEGYATAAMAVLPTLCDSLGLWPEEAPETRDEGILPVATAAAAAAAEGGTEVTAARGPWARLLRRNRPAGADTDTAEGAAPVPAGDALRGLVPHPAPSRTGGKPPPPLRGLRPLHPRSSNAGGAGCADPG</sequence>
<feature type="non-terminal residue" evidence="3">
    <location>
        <position position="347"/>
    </location>
</feature>
<name>D9WIH2_9ACTN</name>
<evidence type="ECO:0000313" key="4">
    <source>
        <dbReference type="Proteomes" id="UP000003963"/>
    </source>
</evidence>
<dbReference type="AlphaFoldDB" id="D9WIH2"/>